<evidence type="ECO:0000313" key="2">
    <source>
        <dbReference type="Proteomes" id="UP000193240"/>
    </source>
</evidence>
<accession>A0A1Y2LP00</accession>
<reference evidence="1 2" key="1">
    <citation type="journal article" date="2017" name="Genome Announc.">
        <title>Genome sequence of the saprophytic ascomycete Epicoccum nigrum ICMP 19927 strain isolated from New Zealand.</title>
        <authorList>
            <person name="Fokin M."/>
            <person name="Fleetwood D."/>
            <person name="Weir B.S."/>
            <person name="Villas-Boas S.G."/>
        </authorList>
    </citation>
    <scope>NUCLEOTIDE SEQUENCE [LARGE SCALE GENOMIC DNA]</scope>
    <source>
        <strain evidence="1 2">ICMP 19927</strain>
    </source>
</reference>
<proteinExistence type="predicted"/>
<sequence>MPSYFALPSSAVENLICRFDHRRHIWEQWIRPRMLRVGAHPPSPPPYPSGLTMWDARGLIPKAYFEKWEAVNGLNYDSFDALYTFWKINLPELLEKTHEELSEIFGRWDRLTERLSFDKI</sequence>
<name>A0A1Y2LP00_EPING</name>
<gene>
    <name evidence="1" type="ORF">B5807_10375</name>
</gene>
<dbReference type="InParanoid" id="A0A1Y2LP00"/>
<evidence type="ECO:0000313" key="1">
    <source>
        <dbReference type="EMBL" id="OSS45262.1"/>
    </source>
</evidence>
<dbReference type="AlphaFoldDB" id="A0A1Y2LP00"/>
<keyword evidence="2" id="KW-1185">Reference proteome</keyword>
<dbReference type="Proteomes" id="UP000193240">
    <property type="component" value="Unassembled WGS sequence"/>
</dbReference>
<protein>
    <submittedName>
        <fullName evidence="1">Uncharacterized protein</fullName>
    </submittedName>
</protein>
<dbReference type="EMBL" id="KZ107854">
    <property type="protein sequence ID" value="OSS45262.1"/>
    <property type="molecule type" value="Genomic_DNA"/>
</dbReference>
<organism evidence="1 2">
    <name type="scientific">Epicoccum nigrum</name>
    <name type="common">Soil fungus</name>
    <name type="synonym">Epicoccum purpurascens</name>
    <dbReference type="NCBI Taxonomy" id="105696"/>
    <lineage>
        <taxon>Eukaryota</taxon>
        <taxon>Fungi</taxon>
        <taxon>Dikarya</taxon>
        <taxon>Ascomycota</taxon>
        <taxon>Pezizomycotina</taxon>
        <taxon>Dothideomycetes</taxon>
        <taxon>Pleosporomycetidae</taxon>
        <taxon>Pleosporales</taxon>
        <taxon>Pleosporineae</taxon>
        <taxon>Didymellaceae</taxon>
        <taxon>Epicoccum</taxon>
    </lineage>
</organism>